<dbReference type="Pfam" id="PF09257">
    <property type="entry name" value="BCMA-Tall_bind"/>
    <property type="match status" value="1"/>
</dbReference>
<organism evidence="4 5">
    <name type="scientific">Hemibagrus wyckioides</name>
    <dbReference type="NCBI Taxonomy" id="337641"/>
    <lineage>
        <taxon>Eukaryota</taxon>
        <taxon>Metazoa</taxon>
        <taxon>Chordata</taxon>
        <taxon>Craniata</taxon>
        <taxon>Vertebrata</taxon>
        <taxon>Euteleostomi</taxon>
        <taxon>Actinopterygii</taxon>
        <taxon>Neopterygii</taxon>
        <taxon>Teleostei</taxon>
        <taxon>Ostariophysi</taxon>
        <taxon>Siluriformes</taxon>
        <taxon>Bagridae</taxon>
        <taxon>Hemibagrus</taxon>
    </lineage>
</organism>
<comment type="caution">
    <text evidence="4">The sequence shown here is derived from an EMBL/GenBank/DDBJ whole genome shotgun (WGS) entry which is preliminary data.</text>
</comment>
<reference evidence="4 5" key="1">
    <citation type="submission" date="2021-06" db="EMBL/GenBank/DDBJ databases">
        <title>Chromosome-level genome assembly of the red-tail catfish (Hemibagrus wyckioides).</title>
        <authorList>
            <person name="Shao F."/>
        </authorList>
    </citation>
    <scope>NUCLEOTIDE SEQUENCE [LARGE SCALE GENOMIC DNA]</scope>
    <source>
        <strain evidence="4">EC202008001</strain>
        <tissue evidence="4">Blood</tissue>
    </source>
</reference>
<dbReference type="EMBL" id="JAHKSW010000013">
    <property type="protein sequence ID" value="KAG7325175.1"/>
    <property type="molecule type" value="Genomic_DNA"/>
</dbReference>
<feature type="domain" description="BCMA TALL-1 binding" evidence="3">
    <location>
        <begin position="132"/>
        <end position="165"/>
    </location>
</feature>
<dbReference type="AlphaFoldDB" id="A0A9D3SIL5"/>
<evidence type="ECO:0000313" key="4">
    <source>
        <dbReference type="EMBL" id="KAG7325175.1"/>
    </source>
</evidence>
<dbReference type="PANTHER" id="PTHR28613">
    <property type="entry name" value="SI:CH211-232M10.4-RELATED"/>
    <property type="match status" value="1"/>
</dbReference>
<feature type="transmembrane region" description="Helical" evidence="2">
    <location>
        <begin position="13"/>
        <end position="35"/>
    </location>
</feature>
<evidence type="ECO:0000256" key="1">
    <source>
        <dbReference type="SAM" id="MobiDB-lite"/>
    </source>
</evidence>
<proteinExistence type="predicted"/>
<feature type="transmembrane region" description="Helical" evidence="2">
    <location>
        <begin position="179"/>
        <end position="202"/>
    </location>
</feature>
<dbReference type="Gene3D" id="4.10.1290.10">
    <property type="entry name" value="Tumor necrosis factor receptor superfamily"/>
    <property type="match status" value="1"/>
</dbReference>
<accession>A0A9D3SIL5</accession>
<feature type="region of interest" description="Disordered" evidence="1">
    <location>
        <begin position="213"/>
        <end position="239"/>
    </location>
</feature>
<feature type="compositionally biased region" description="Polar residues" evidence="1">
    <location>
        <begin position="214"/>
        <end position="224"/>
    </location>
</feature>
<evidence type="ECO:0000256" key="2">
    <source>
        <dbReference type="SAM" id="Phobius"/>
    </source>
</evidence>
<keyword evidence="2" id="KW-1133">Transmembrane helix</keyword>
<dbReference type="Proteomes" id="UP000824219">
    <property type="component" value="Linkage Group LG13"/>
</dbReference>
<dbReference type="Pfam" id="PF15125">
    <property type="entry name" value="TMEM238"/>
    <property type="match status" value="1"/>
</dbReference>
<keyword evidence="2" id="KW-0812">Transmembrane</keyword>
<evidence type="ECO:0000259" key="3">
    <source>
        <dbReference type="Pfam" id="PF09257"/>
    </source>
</evidence>
<feature type="region of interest" description="Disordered" evidence="1">
    <location>
        <begin position="101"/>
        <end position="122"/>
    </location>
</feature>
<gene>
    <name evidence="4" type="ORF">KOW79_011491</name>
</gene>
<dbReference type="InterPro" id="IPR015337">
    <property type="entry name" value="BCMA_Tall-1-bd"/>
</dbReference>
<dbReference type="PANTHER" id="PTHR28613:SF9">
    <property type="entry name" value="TRANSMEMBRANE PROTEIN 238"/>
    <property type="match status" value="1"/>
</dbReference>
<keyword evidence="5" id="KW-1185">Reference proteome</keyword>
<feature type="transmembrane region" description="Helical" evidence="2">
    <location>
        <begin position="42"/>
        <end position="61"/>
    </location>
</feature>
<evidence type="ECO:0000313" key="5">
    <source>
        <dbReference type="Proteomes" id="UP000824219"/>
    </source>
</evidence>
<dbReference type="SUPFAM" id="SSF57586">
    <property type="entry name" value="TNF receptor-like"/>
    <property type="match status" value="1"/>
</dbReference>
<dbReference type="OrthoDB" id="9894478at2759"/>
<keyword evidence="2" id="KW-0472">Membrane</keyword>
<dbReference type="InterPro" id="IPR029365">
    <property type="entry name" value="TMEM238"/>
</dbReference>
<protein>
    <recommendedName>
        <fullName evidence="3">BCMA TALL-1 binding domain-containing protein</fullName>
    </recommendedName>
</protein>
<sequence>MEKSIQGVGRCKFSFWFAVFHDVLGLLILLSGVFWDIFFNDLLIYSGAVVIFLSLIWWVFWYTGNIEVPSKELEDDIILYRRTKGISGVVRKVSDRLSNGLSSFRRSGRGNAPKGNSHQKGTISTNVSVAKCGSNSYFDGLTEDCMPCSIRCKSPPAICVTYCKPTASSTNQPGANRNIRIILIVLFVFLGTFITLTLIQVVRRKACRQVTKAKAQQQETSESDGGSEATEKSDDGSADVEDATCKTYCKTSLPLPSTEEGTTMLVTTKTVQTYNCRTQYTENIWRTDIV</sequence>
<name>A0A9D3SIL5_9TELE</name>